<sequence>ADGRHEIRFTLRGCSSTIKPKISGTSSSKGGNYTPQPPGSVIVPSDFSGAVYLTGEHCGKTGDACQSVQLTFVADPTETNRHYINYSALPGQKFLFPVTAKFDDDDDDASNADSYQDPDDVIECQSYECQDASRDPDDFISNRIYSSTKGVGVDIIYDC</sequence>
<feature type="non-terminal residue" evidence="1">
    <location>
        <position position="159"/>
    </location>
</feature>
<name>A0A317XKS1_9BASI</name>
<feature type="non-terminal residue" evidence="1">
    <location>
        <position position="1"/>
    </location>
</feature>
<dbReference type="Proteomes" id="UP000246740">
    <property type="component" value="Unassembled WGS sequence"/>
</dbReference>
<dbReference type="AlphaFoldDB" id="A0A317XKS1"/>
<accession>A0A317XKS1</accession>
<reference evidence="1 2" key="1">
    <citation type="journal article" date="2018" name="Mol. Biol. Evol.">
        <title>Broad Genomic Sampling Reveals a Smut Pathogenic Ancestry of the Fungal Clade Ustilaginomycotina.</title>
        <authorList>
            <person name="Kijpornyongpan T."/>
            <person name="Mondo S.J."/>
            <person name="Barry K."/>
            <person name="Sandor L."/>
            <person name="Lee J."/>
            <person name="Lipzen A."/>
            <person name="Pangilinan J."/>
            <person name="LaButti K."/>
            <person name="Hainaut M."/>
            <person name="Henrissat B."/>
            <person name="Grigoriev I.V."/>
            <person name="Spatafora J.W."/>
            <person name="Aime M.C."/>
        </authorList>
    </citation>
    <scope>NUCLEOTIDE SEQUENCE [LARGE SCALE GENOMIC DNA]</scope>
    <source>
        <strain evidence="1 2">MCA 3645</strain>
    </source>
</reference>
<dbReference type="EMBL" id="KZ819198">
    <property type="protein sequence ID" value="PWY98429.1"/>
    <property type="molecule type" value="Genomic_DNA"/>
</dbReference>
<dbReference type="OrthoDB" id="2552137at2759"/>
<evidence type="ECO:0000313" key="2">
    <source>
        <dbReference type="Proteomes" id="UP000246740"/>
    </source>
</evidence>
<keyword evidence="2" id="KW-1185">Reference proteome</keyword>
<dbReference type="InParanoid" id="A0A317XKS1"/>
<evidence type="ECO:0000313" key="1">
    <source>
        <dbReference type="EMBL" id="PWY98429.1"/>
    </source>
</evidence>
<organism evidence="1 2">
    <name type="scientific">Testicularia cyperi</name>
    <dbReference type="NCBI Taxonomy" id="1882483"/>
    <lineage>
        <taxon>Eukaryota</taxon>
        <taxon>Fungi</taxon>
        <taxon>Dikarya</taxon>
        <taxon>Basidiomycota</taxon>
        <taxon>Ustilaginomycotina</taxon>
        <taxon>Ustilaginomycetes</taxon>
        <taxon>Ustilaginales</taxon>
        <taxon>Anthracoideaceae</taxon>
        <taxon>Testicularia</taxon>
    </lineage>
</organism>
<proteinExistence type="predicted"/>
<gene>
    <name evidence="1" type="ORF">BCV70DRAFT_151340</name>
</gene>
<protein>
    <submittedName>
        <fullName evidence="1">Uncharacterized protein</fullName>
    </submittedName>
</protein>